<evidence type="ECO:0000256" key="8">
    <source>
        <dbReference type="ARBA" id="ARBA00060590"/>
    </source>
</evidence>
<dbReference type="AlphaFoldDB" id="A0A9D1R3X9"/>
<feature type="binding site" evidence="12">
    <location>
        <position position="209"/>
    </location>
    <ligand>
        <name>Zn(2+)</name>
        <dbReference type="ChEBI" id="CHEBI:29105"/>
    </ligand>
</feature>
<feature type="binding site" evidence="11">
    <location>
        <begin position="212"/>
        <end position="213"/>
    </location>
    <ligand>
        <name>substrate</name>
    </ligand>
</feature>
<evidence type="ECO:0000256" key="3">
    <source>
        <dbReference type="ARBA" id="ARBA00018029"/>
    </source>
</evidence>
<dbReference type="PANTHER" id="PTHR11113">
    <property type="entry name" value="N-ACETYLGLUCOSAMINE-6-PHOSPHATE DEACETYLASE"/>
    <property type="match status" value="1"/>
</dbReference>
<evidence type="ECO:0000256" key="5">
    <source>
        <dbReference type="ARBA" id="ARBA00022801"/>
    </source>
</evidence>
<feature type="binding site" evidence="12">
    <location>
        <position position="123"/>
    </location>
    <ligand>
        <name>Zn(2+)</name>
        <dbReference type="ChEBI" id="CHEBI:29105"/>
    </ligand>
</feature>
<comment type="cofactor">
    <cofactor evidence="12">
        <name>a divalent metal cation</name>
        <dbReference type="ChEBI" id="CHEBI:60240"/>
    </cofactor>
    <text evidence="12">Binds 1 divalent metal cation per subunit.</text>
</comment>
<accession>A0A9D1R3X9</accession>
<evidence type="ECO:0000256" key="7">
    <source>
        <dbReference type="ARBA" id="ARBA00047647"/>
    </source>
</evidence>
<feature type="binding site" evidence="11">
    <location>
        <position position="220"/>
    </location>
    <ligand>
        <name>substrate</name>
    </ligand>
</feature>
<comment type="pathway">
    <text evidence="8">Amino-sugar metabolism; N-acetylneuraminate degradation; D-fructose 6-phosphate from N-acetylneuraminate: step 4/5.</text>
</comment>
<dbReference type="InterPro" id="IPR006680">
    <property type="entry name" value="Amidohydro-rel"/>
</dbReference>
<dbReference type="InterPro" id="IPR003764">
    <property type="entry name" value="GlcNAc_6-P_deAcase"/>
</dbReference>
<dbReference type="GO" id="GO:0008448">
    <property type="term" value="F:N-acetylglucosamine-6-phosphate deacetylase activity"/>
    <property type="evidence" value="ECO:0007669"/>
    <property type="project" value="UniProtKB-EC"/>
</dbReference>
<evidence type="ECO:0000256" key="9">
    <source>
        <dbReference type="PIRNR" id="PIRNR038994"/>
    </source>
</evidence>
<comment type="similarity">
    <text evidence="1 9">Belongs to the metallo-dependent hydrolases superfamily. NagA family.</text>
</comment>
<keyword evidence="6 9" id="KW-0119">Carbohydrate metabolism</keyword>
<keyword evidence="5 9" id="KW-0378">Hydrolase</keyword>
<dbReference type="EMBL" id="DXGH01000033">
    <property type="protein sequence ID" value="HIW81063.1"/>
    <property type="molecule type" value="Genomic_DNA"/>
</dbReference>
<evidence type="ECO:0000256" key="2">
    <source>
        <dbReference type="ARBA" id="ARBA00011899"/>
    </source>
</evidence>
<dbReference type="CDD" id="cd00854">
    <property type="entry name" value="NagA"/>
    <property type="match status" value="1"/>
</dbReference>
<feature type="active site" description="Proton donor/acceptor" evidence="10">
    <location>
        <position position="267"/>
    </location>
</feature>
<dbReference type="Gene3D" id="3.20.20.140">
    <property type="entry name" value="Metal-dependent hydrolases"/>
    <property type="match status" value="1"/>
</dbReference>
<evidence type="ECO:0000313" key="14">
    <source>
        <dbReference type="EMBL" id="HIW81063.1"/>
    </source>
</evidence>
<dbReference type="FunFam" id="3.20.20.140:FF:000004">
    <property type="entry name" value="N-acetylglucosamine-6-phosphate deacetylase"/>
    <property type="match status" value="1"/>
</dbReference>
<evidence type="ECO:0000256" key="6">
    <source>
        <dbReference type="ARBA" id="ARBA00023277"/>
    </source>
</evidence>
<reference evidence="14" key="2">
    <citation type="submission" date="2021-04" db="EMBL/GenBank/DDBJ databases">
        <authorList>
            <person name="Gilroy R."/>
        </authorList>
    </citation>
    <scope>NUCLEOTIDE SEQUENCE</scope>
    <source>
        <strain evidence="14">CHK195-6426</strain>
    </source>
</reference>
<dbReference type="InterPro" id="IPR032466">
    <property type="entry name" value="Metal_Hydrolase"/>
</dbReference>
<dbReference type="SUPFAM" id="SSF51338">
    <property type="entry name" value="Composite domain of metallo-dependent hydrolases"/>
    <property type="match status" value="1"/>
</dbReference>
<dbReference type="InterPro" id="IPR011059">
    <property type="entry name" value="Metal-dep_hydrolase_composite"/>
</dbReference>
<evidence type="ECO:0000256" key="4">
    <source>
        <dbReference type="ARBA" id="ARBA00022723"/>
    </source>
</evidence>
<gene>
    <name evidence="14" type="primary">nagA</name>
    <name evidence="14" type="ORF">H9742_05950</name>
</gene>
<evidence type="ECO:0000256" key="12">
    <source>
        <dbReference type="PIRSR" id="PIRSR038994-3"/>
    </source>
</evidence>
<sequence length="366" mass="39074">MILKNGLVFGEKDFSRRDVYINSAHQIVPEPEGGDEAVIDAEGLYVLPGLLDVHIHGAVGCDFCDGNGESLSQIAAYLHASGVTSFCPTSMTLPEERLSEIFKSISEVKEDGQHSHIAGIHMEGPFLSSAKKGAQKESYLRNPDVAMFRRLNEAAGGRIRLVTIAPELPGADEFITELKDQAAISLGHSTASYDTAARAFQKGACHATHLFNAMPPFLHREPGIIGAAADNENVMVEIICDGIHLHPSVIRSVFRLFGDDRVILISDAMRATGMADGEYELGGQPVIKKGRRAALADGTIAGSATNLYDCMRNAVSFGVPLFSAVKAATRNPAKSIGAQDSIGSLAPGARADIVLADRELNLVRVI</sequence>
<evidence type="ECO:0000256" key="1">
    <source>
        <dbReference type="ARBA" id="ARBA00010716"/>
    </source>
</evidence>
<dbReference type="NCBIfam" id="TIGR00221">
    <property type="entry name" value="nagA"/>
    <property type="match status" value="1"/>
</dbReference>
<dbReference type="GO" id="GO:0046872">
    <property type="term" value="F:metal ion binding"/>
    <property type="evidence" value="ECO:0007669"/>
    <property type="project" value="UniProtKB-KW"/>
</dbReference>
<evidence type="ECO:0000259" key="13">
    <source>
        <dbReference type="Pfam" id="PF01979"/>
    </source>
</evidence>
<feature type="domain" description="Amidohydrolase-related" evidence="13">
    <location>
        <begin position="45"/>
        <end position="357"/>
    </location>
</feature>
<feature type="binding site" evidence="11">
    <location>
        <position position="244"/>
    </location>
    <ligand>
        <name>substrate</name>
    </ligand>
</feature>
<name>A0A9D1R3X9_9FIRM</name>
<dbReference type="SUPFAM" id="SSF51556">
    <property type="entry name" value="Metallo-dependent hydrolases"/>
    <property type="match status" value="1"/>
</dbReference>
<dbReference type="Gene3D" id="2.30.40.10">
    <property type="entry name" value="Urease, subunit C, domain 1"/>
    <property type="match status" value="1"/>
</dbReference>
<keyword evidence="4 12" id="KW-0479">Metal-binding</keyword>
<evidence type="ECO:0000256" key="10">
    <source>
        <dbReference type="PIRSR" id="PIRSR038994-1"/>
    </source>
</evidence>
<proteinExistence type="inferred from homology"/>
<feature type="binding site" evidence="11">
    <location>
        <position position="134"/>
    </location>
    <ligand>
        <name>substrate</name>
    </ligand>
</feature>
<dbReference type="Proteomes" id="UP000824265">
    <property type="component" value="Unassembled WGS sequence"/>
</dbReference>
<reference evidence="14" key="1">
    <citation type="journal article" date="2021" name="PeerJ">
        <title>Extensive microbial diversity within the chicken gut microbiome revealed by metagenomics and culture.</title>
        <authorList>
            <person name="Gilroy R."/>
            <person name="Ravi A."/>
            <person name="Getino M."/>
            <person name="Pursley I."/>
            <person name="Horton D.L."/>
            <person name="Alikhan N.F."/>
            <person name="Baker D."/>
            <person name="Gharbi K."/>
            <person name="Hall N."/>
            <person name="Watson M."/>
            <person name="Adriaenssens E.M."/>
            <person name="Foster-Nyarko E."/>
            <person name="Jarju S."/>
            <person name="Secka A."/>
            <person name="Antonio M."/>
            <person name="Oren A."/>
            <person name="Chaudhuri R.R."/>
            <person name="La Ragione R."/>
            <person name="Hildebrand F."/>
            <person name="Pallen M.J."/>
        </authorList>
    </citation>
    <scope>NUCLEOTIDE SEQUENCE</scope>
    <source>
        <strain evidence="14">CHK195-6426</strain>
    </source>
</reference>
<dbReference type="GO" id="GO:0006046">
    <property type="term" value="P:N-acetylglucosamine catabolic process"/>
    <property type="evidence" value="ECO:0007669"/>
    <property type="project" value="TreeGrafter"/>
</dbReference>
<feature type="binding site" evidence="11">
    <location>
        <begin position="300"/>
        <end position="302"/>
    </location>
    <ligand>
        <name>substrate</name>
    </ligand>
</feature>
<comment type="catalytic activity">
    <reaction evidence="7">
        <text>N-acetyl-D-glucosamine 6-phosphate + H2O = D-glucosamine 6-phosphate + acetate</text>
        <dbReference type="Rhea" id="RHEA:22936"/>
        <dbReference type="ChEBI" id="CHEBI:15377"/>
        <dbReference type="ChEBI" id="CHEBI:30089"/>
        <dbReference type="ChEBI" id="CHEBI:57513"/>
        <dbReference type="ChEBI" id="CHEBI:58725"/>
        <dbReference type="EC" id="3.5.1.25"/>
    </reaction>
</comment>
<dbReference type="EC" id="3.5.1.25" evidence="2"/>
<protein>
    <recommendedName>
        <fullName evidence="3">N-acetylglucosamine-6-phosphate deacetylase</fullName>
        <ecNumber evidence="2">3.5.1.25</ecNumber>
    </recommendedName>
</protein>
<organism evidence="14 15">
    <name type="scientific">Candidatus Acetatifactor stercoripullorum</name>
    <dbReference type="NCBI Taxonomy" id="2838414"/>
    <lineage>
        <taxon>Bacteria</taxon>
        <taxon>Bacillati</taxon>
        <taxon>Bacillota</taxon>
        <taxon>Clostridia</taxon>
        <taxon>Lachnospirales</taxon>
        <taxon>Lachnospiraceae</taxon>
        <taxon>Acetatifactor</taxon>
    </lineage>
</organism>
<comment type="caution">
    <text evidence="14">The sequence shown here is derived from an EMBL/GenBank/DDBJ whole genome shotgun (WGS) entry which is preliminary data.</text>
</comment>
<dbReference type="PIRSF" id="PIRSF038994">
    <property type="entry name" value="NagA"/>
    <property type="match status" value="1"/>
</dbReference>
<evidence type="ECO:0000313" key="15">
    <source>
        <dbReference type="Proteomes" id="UP000824265"/>
    </source>
</evidence>
<evidence type="ECO:0000256" key="11">
    <source>
        <dbReference type="PIRSR" id="PIRSR038994-2"/>
    </source>
</evidence>
<dbReference type="PANTHER" id="PTHR11113:SF14">
    <property type="entry name" value="N-ACETYLGLUCOSAMINE-6-PHOSPHATE DEACETYLASE"/>
    <property type="match status" value="1"/>
</dbReference>
<feature type="binding site" evidence="12">
    <location>
        <position position="188"/>
    </location>
    <ligand>
        <name>Zn(2+)</name>
        <dbReference type="ChEBI" id="CHEBI:29105"/>
    </ligand>
</feature>
<dbReference type="Pfam" id="PF01979">
    <property type="entry name" value="Amidohydro_1"/>
    <property type="match status" value="1"/>
</dbReference>